<keyword evidence="2" id="KW-0805">Transcription regulation</keyword>
<dbReference type="PANTHER" id="PTHR30346">
    <property type="entry name" value="TRANSCRIPTIONAL DUAL REGULATOR HCAR-RELATED"/>
    <property type="match status" value="1"/>
</dbReference>
<evidence type="ECO:0000256" key="4">
    <source>
        <dbReference type="ARBA" id="ARBA00023159"/>
    </source>
</evidence>
<sequence>MTYFRALAAQRHFGRAAEMVNVSQPALSVQIREMEAQLGKPLVERQSRDVVLTPFGRRILEHAERVHQEMQALEEAARWEGGLSGRLRLGIIPTLAPYLLPDTLEMLRSRDISLDVQVLEGKTARLLADLQAGHLDAAVVALPVEETGLHAEDLFEDRFLLAGSPARIAALGARVESLRPDALVTSPLLLLEDGHCLTEQALELCHLGRGQSGQSGRASGGSAGRIDMGASSLATLTRLVAAGFGLTLMPELAAPTECRAAPGVELCRFAVPEPGRRIALVRRKGTQGGDWFAELAQVLRDVGERLVMATREPPHAIG</sequence>
<keyword evidence="4" id="KW-0010">Activator</keyword>
<comment type="caution">
    <text evidence="7">The sequence shown here is derived from an EMBL/GenBank/DDBJ whole genome shotgun (WGS) entry which is preliminary data.</text>
</comment>
<dbReference type="InterPro" id="IPR005119">
    <property type="entry name" value="LysR_subst-bd"/>
</dbReference>
<dbReference type="EMBL" id="DMVW01000072">
    <property type="protein sequence ID" value="HAR51657.1"/>
    <property type="molecule type" value="Genomic_DNA"/>
</dbReference>
<dbReference type="GO" id="GO:0032993">
    <property type="term" value="C:protein-DNA complex"/>
    <property type="evidence" value="ECO:0007669"/>
    <property type="project" value="TreeGrafter"/>
</dbReference>
<dbReference type="GO" id="GO:0003700">
    <property type="term" value="F:DNA-binding transcription factor activity"/>
    <property type="evidence" value="ECO:0007669"/>
    <property type="project" value="InterPro"/>
</dbReference>
<evidence type="ECO:0000256" key="5">
    <source>
        <dbReference type="ARBA" id="ARBA00023163"/>
    </source>
</evidence>
<dbReference type="Gene3D" id="3.40.190.10">
    <property type="entry name" value="Periplasmic binding protein-like II"/>
    <property type="match status" value="2"/>
</dbReference>
<evidence type="ECO:0000259" key="6">
    <source>
        <dbReference type="PROSITE" id="PS50931"/>
    </source>
</evidence>
<reference evidence="7 8" key="1">
    <citation type="journal article" date="2018" name="Nat. Biotechnol.">
        <title>A standardized bacterial taxonomy based on genome phylogeny substantially revises the tree of life.</title>
        <authorList>
            <person name="Parks D.H."/>
            <person name="Chuvochina M."/>
            <person name="Waite D.W."/>
            <person name="Rinke C."/>
            <person name="Skarshewski A."/>
            <person name="Chaumeil P.A."/>
            <person name="Hugenholtz P."/>
        </authorList>
    </citation>
    <scope>NUCLEOTIDE SEQUENCE [LARGE SCALE GENOMIC DNA]</scope>
    <source>
        <strain evidence="7">UBA9169</strain>
    </source>
</reference>
<evidence type="ECO:0000313" key="7">
    <source>
        <dbReference type="EMBL" id="HAR51657.1"/>
    </source>
</evidence>
<keyword evidence="3" id="KW-0238">DNA-binding</keyword>
<name>A0A348WAU5_9RHOB</name>
<dbReference type="CDD" id="cd08411">
    <property type="entry name" value="PBP2_OxyR"/>
    <property type="match status" value="1"/>
</dbReference>
<dbReference type="Pfam" id="PF00126">
    <property type="entry name" value="HTH_1"/>
    <property type="match status" value="1"/>
</dbReference>
<comment type="similarity">
    <text evidence="1">Belongs to the LysR transcriptional regulatory family.</text>
</comment>
<organism evidence="7 8">
    <name type="scientific">Roseovarius nubinhibens</name>
    <dbReference type="NCBI Taxonomy" id="314263"/>
    <lineage>
        <taxon>Bacteria</taxon>
        <taxon>Pseudomonadati</taxon>
        <taxon>Pseudomonadota</taxon>
        <taxon>Alphaproteobacteria</taxon>
        <taxon>Rhodobacterales</taxon>
        <taxon>Roseobacteraceae</taxon>
        <taxon>Roseovarius</taxon>
    </lineage>
</organism>
<feature type="domain" description="HTH lysR-type" evidence="6">
    <location>
        <begin position="1"/>
        <end position="53"/>
    </location>
</feature>
<dbReference type="Proteomes" id="UP000264719">
    <property type="component" value="Unassembled WGS sequence"/>
</dbReference>
<evidence type="ECO:0000256" key="2">
    <source>
        <dbReference type="ARBA" id="ARBA00023015"/>
    </source>
</evidence>
<proteinExistence type="inferred from homology"/>
<gene>
    <name evidence="7" type="ORF">DCS45_07240</name>
</gene>
<dbReference type="PANTHER" id="PTHR30346:SF26">
    <property type="entry name" value="HYDROGEN PEROXIDE-INDUCIBLE GENES ACTIVATOR"/>
    <property type="match status" value="1"/>
</dbReference>
<dbReference type="InterPro" id="IPR036388">
    <property type="entry name" value="WH-like_DNA-bd_sf"/>
</dbReference>
<evidence type="ECO:0000256" key="1">
    <source>
        <dbReference type="ARBA" id="ARBA00009437"/>
    </source>
</evidence>
<dbReference type="InterPro" id="IPR000847">
    <property type="entry name" value="LysR_HTH_N"/>
</dbReference>
<protein>
    <submittedName>
        <fullName evidence="7">LysR family transcriptional regulator</fullName>
    </submittedName>
</protein>
<dbReference type="FunFam" id="1.10.10.10:FF:000001">
    <property type="entry name" value="LysR family transcriptional regulator"/>
    <property type="match status" value="1"/>
</dbReference>
<dbReference type="Gene3D" id="1.10.10.10">
    <property type="entry name" value="Winged helix-like DNA-binding domain superfamily/Winged helix DNA-binding domain"/>
    <property type="match status" value="1"/>
</dbReference>
<evidence type="ECO:0000313" key="8">
    <source>
        <dbReference type="Proteomes" id="UP000264719"/>
    </source>
</evidence>
<dbReference type="PRINTS" id="PR00039">
    <property type="entry name" value="HTHLYSR"/>
</dbReference>
<dbReference type="SUPFAM" id="SSF46785">
    <property type="entry name" value="Winged helix' DNA-binding domain"/>
    <property type="match status" value="1"/>
</dbReference>
<dbReference type="AlphaFoldDB" id="A0A348WAU5"/>
<dbReference type="Pfam" id="PF03466">
    <property type="entry name" value="LysR_substrate"/>
    <property type="match status" value="1"/>
</dbReference>
<evidence type="ECO:0000256" key="3">
    <source>
        <dbReference type="ARBA" id="ARBA00023125"/>
    </source>
</evidence>
<accession>A0A348WAU5</accession>
<dbReference type="PROSITE" id="PS50931">
    <property type="entry name" value="HTH_LYSR"/>
    <property type="match status" value="1"/>
</dbReference>
<dbReference type="GO" id="GO:0003677">
    <property type="term" value="F:DNA binding"/>
    <property type="evidence" value="ECO:0007669"/>
    <property type="project" value="UniProtKB-KW"/>
</dbReference>
<dbReference type="InterPro" id="IPR036390">
    <property type="entry name" value="WH_DNA-bd_sf"/>
</dbReference>
<dbReference type="SUPFAM" id="SSF53850">
    <property type="entry name" value="Periplasmic binding protein-like II"/>
    <property type="match status" value="1"/>
</dbReference>
<keyword evidence="5" id="KW-0804">Transcription</keyword>